<comment type="subcellular location">
    <subcellularLocation>
        <location evidence="1">Membrane</location>
        <topology evidence="1">Multi-pass membrane protein</topology>
    </subcellularLocation>
</comment>
<protein>
    <submittedName>
        <fullName evidence="4">Uncharacterized protein</fullName>
    </submittedName>
</protein>
<keyword evidence="3" id="KW-0472">Membrane</keyword>
<dbReference type="EMBL" id="JACXVP010000006">
    <property type="protein sequence ID" value="KAG5599783.1"/>
    <property type="molecule type" value="Genomic_DNA"/>
</dbReference>
<evidence type="ECO:0000256" key="2">
    <source>
        <dbReference type="ARBA" id="ARBA00022692"/>
    </source>
</evidence>
<keyword evidence="2" id="KW-0812">Transmembrane</keyword>
<dbReference type="GO" id="GO:0016020">
    <property type="term" value="C:membrane"/>
    <property type="evidence" value="ECO:0007669"/>
    <property type="project" value="UniProtKB-SubCell"/>
</dbReference>
<evidence type="ECO:0000256" key="1">
    <source>
        <dbReference type="ARBA" id="ARBA00004141"/>
    </source>
</evidence>
<name>A0A9J5YJ32_SOLCO</name>
<dbReference type="Pfam" id="PF00153">
    <property type="entry name" value="Mito_carr"/>
    <property type="match status" value="1"/>
</dbReference>
<keyword evidence="5" id="KW-1185">Reference proteome</keyword>
<dbReference type="Proteomes" id="UP000824120">
    <property type="component" value="Chromosome 6"/>
</dbReference>
<comment type="caution">
    <text evidence="4">The sequence shown here is derived from an EMBL/GenBank/DDBJ whole genome shotgun (WGS) entry which is preliminary data.</text>
</comment>
<evidence type="ECO:0000313" key="4">
    <source>
        <dbReference type="EMBL" id="KAG5599783.1"/>
    </source>
</evidence>
<organism evidence="4 5">
    <name type="scientific">Solanum commersonii</name>
    <name type="common">Commerson's wild potato</name>
    <name type="synonym">Commerson's nightshade</name>
    <dbReference type="NCBI Taxonomy" id="4109"/>
    <lineage>
        <taxon>Eukaryota</taxon>
        <taxon>Viridiplantae</taxon>
        <taxon>Streptophyta</taxon>
        <taxon>Embryophyta</taxon>
        <taxon>Tracheophyta</taxon>
        <taxon>Spermatophyta</taxon>
        <taxon>Magnoliopsida</taxon>
        <taxon>eudicotyledons</taxon>
        <taxon>Gunneridae</taxon>
        <taxon>Pentapetalae</taxon>
        <taxon>asterids</taxon>
        <taxon>lamiids</taxon>
        <taxon>Solanales</taxon>
        <taxon>Solanaceae</taxon>
        <taxon>Solanoideae</taxon>
        <taxon>Solaneae</taxon>
        <taxon>Solanum</taxon>
    </lineage>
</organism>
<proteinExistence type="predicted"/>
<dbReference type="AlphaFoldDB" id="A0A9J5YJ32"/>
<dbReference type="InterPro" id="IPR018108">
    <property type="entry name" value="MCP_transmembrane"/>
</dbReference>
<dbReference type="SUPFAM" id="SSF103506">
    <property type="entry name" value="Mitochondrial carrier"/>
    <property type="match status" value="1"/>
</dbReference>
<dbReference type="InterPro" id="IPR023395">
    <property type="entry name" value="MCP_dom_sf"/>
</dbReference>
<sequence>MFAFSSYYMQQMLQLILGIECQGENITADLCIRLVGGGLAGITAASVTYPLDLVRTRLAAQCILFLQRSPSSSPSKCSTRCKLRLSSTIFSGSCFLLAYPTAKQICRMFRHDPVDSNNEFFLLPWSSALVEVAVLDDSCLAIEGKGIGNGMWITTSVVNGM</sequence>
<gene>
    <name evidence="4" type="ORF">H5410_031153</name>
</gene>
<dbReference type="Gene3D" id="1.50.40.10">
    <property type="entry name" value="Mitochondrial carrier domain"/>
    <property type="match status" value="1"/>
</dbReference>
<accession>A0A9J5YJ32</accession>
<dbReference type="OrthoDB" id="1734355at2759"/>
<evidence type="ECO:0000313" key="5">
    <source>
        <dbReference type="Proteomes" id="UP000824120"/>
    </source>
</evidence>
<reference evidence="4 5" key="1">
    <citation type="submission" date="2020-09" db="EMBL/GenBank/DDBJ databases">
        <title>De no assembly of potato wild relative species, Solanum commersonii.</title>
        <authorList>
            <person name="Cho K."/>
        </authorList>
    </citation>
    <scope>NUCLEOTIDE SEQUENCE [LARGE SCALE GENOMIC DNA]</scope>
    <source>
        <strain evidence="4">LZ3.2</strain>
        <tissue evidence="4">Leaf</tissue>
    </source>
</reference>
<evidence type="ECO:0000256" key="3">
    <source>
        <dbReference type="ARBA" id="ARBA00023136"/>
    </source>
</evidence>